<organism evidence="2 3">
    <name type="scientific">Trifolium medium</name>
    <dbReference type="NCBI Taxonomy" id="97028"/>
    <lineage>
        <taxon>Eukaryota</taxon>
        <taxon>Viridiplantae</taxon>
        <taxon>Streptophyta</taxon>
        <taxon>Embryophyta</taxon>
        <taxon>Tracheophyta</taxon>
        <taxon>Spermatophyta</taxon>
        <taxon>Magnoliopsida</taxon>
        <taxon>eudicotyledons</taxon>
        <taxon>Gunneridae</taxon>
        <taxon>Pentapetalae</taxon>
        <taxon>rosids</taxon>
        <taxon>fabids</taxon>
        <taxon>Fabales</taxon>
        <taxon>Fabaceae</taxon>
        <taxon>Papilionoideae</taxon>
        <taxon>50 kb inversion clade</taxon>
        <taxon>NPAAA clade</taxon>
        <taxon>Hologalegina</taxon>
        <taxon>IRL clade</taxon>
        <taxon>Trifolieae</taxon>
        <taxon>Trifolium</taxon>
    </lineage>
</organism>
<dbReference type="AlphaFoldDB" id="A0A392VXR0"/>
<sequence>MSNSGGVSRQLSSVLRLTPRPTHKTM</sequence>
<feature type="compositionally biased region" description="Polar residues" evidence="1">
    <location>
        <begin position="1"/>
        <end position="15"/>
    </location>
</feature>
<comment type="caution">
    <text evidence="2">The sequence shown here is derived from an EMBL/GenBank/DDBJ whole genome shotgun (WGS) entry which is preliminary data.</text>
</comment>
<keyword evidence="3" id="KW-1185">Reference proteome</keyword>
<evidence type="ECO:0000313" key="2">
    <source>
        <dbReference type="EMBL" id="MCI92767.1"/>
    </source>
</evidence>
<accession>A0A392VXR0</accession>
<evidence type="ECO:0000256" key="1">
    <source>
        <dbReference type="SAM" id="MobiDB-lite"/>
    </source>
</evidence>
<feature type="non-terminal residue" evidence="2">
    <location>
        <position position="26"/>
    </location>
</feature>
<reference evidence="2 3" key="1">
    <citation type="journal article" date="2018" name="Front. Plant Sci.">
        <title>Red Clover (Trifolium pratense) and Zigzag Clover (T. medium) - A Picture of Genomic Similarities and Differences.</title>
        <authorList>
            <person name="Dluhosova J."/>
            <person name="Istvanek J."/>
            <person name="Nedelnik J."/>
            <person name="Repkova J."/>
        </authorList>
    </citation>
    <scope>NUCLEOTIDE SEQUENCE [LARGE SCALE GENOMIC DNA]</scope>
    <source>
        <strain evidence="3">cv. 10/8</strain>
        <tissue evidence="2">Leaf</tissue>
    </source>
</reference>
<feature type="region of interest" description="Disordered" evidence="1">
    <location>
        <begin position="1"/>
        <end position="26"/>
    </location>
</feature>
<evidence type="ECO:0000313" key="3">
    <source>
        <dbReference type="Proteomes" id="UP000265520"/>
    </source>
</evidence>
<dbReference type="Proteomes" id="UP000265520">
    <property type="component" value="Unassembled WGS sequence"/>
</dbReference>
<protein>
    <submittedName>
        <fullName evidence="2">Uncharacterized protein</fullName>
    </submittedName>
</protein>
<proteinExistence type="predicted"/>
<dbReference type="EMBL" id="LXQA011309803">
    <property type="protein sequence ID" value="MCI92767.1"/>
    <property type="molecule type" value="Genomic_DNA"/>
</dbReference>
<name>A0A392VXR0_9FABA</name>